<dbReference type="InterPro" id="IPR029058">
    <property type="entry name" value="AB_hydrolase_fold"/>
</dbReference>
<dbReference type="InterPro" id="IPR022742">
    <property type="entry name" value="Hydrolase_4"/>
</dbReference>
<name>A0ABX2R6J6_9THEO</name>
<protein>
    <submittedName>
        <fullName evidence="2">Alpha-beta hydrolase superfamily lysophospholipase</fullName>
    </submittedName>
</protein>
<evidence type="ECO:0000259" key="1">
    <source>
        <dbReference type="Pfam" id="PF12146"/>
    </source>
</evidence>
<reference evidence="2 3" key="1">
    <citation type="submission" date="2020-07" db="EMBL/GenBank/DDBJ databases">
        <title>Genomic Encyclopedia of Type Strains, Phase III (KMG-III): the genomes of soil and plant-associated and newly described type strains.</title>
        <authorList>
            <person name="Whitman W."/>
        </authorList>
    </citation>
    <scope>NUCLEOTIDE SEQUENCE [LARGE SCALE GENOMIC DNA]</scope>
    <source>
        <strain evidence="2 3">DSM 11255</strain>
    </source>
</reference>
<evidence type="ECO:0000313" key="2">
    <source>
        <dbReference type="EMBL" id="NYE56796.1"/>
    </source>
</evidence>
<keyword evidence="3" id="KW-1185">Reference proteome</keyword>
<proteinExistence type="predicted"/>
<dbReference type="InterPro" id="IPR051044">
    <property type="entry name" value="MAG_DAG_Lipase"/>
</dbReference>
<dbReference type="Pfam" id="PF12146">
    <property type="entry name" value="Hydrolase_4"/>
    <property type="match status" value="1"/>
</dbReference>
<keyword evidence="2" id="KW-0378">Hydrolase</keyword>
<dbReference type="RefSeq" id="WP_028053112.1">
    <property type="nucleotide sequence ID" value="NZ_JACCBS010000001.1"/>
</dbReference>
<accession>A0ABX2R6J6</accession>
<dbReference type="Gene3D" id="3.40.50.1820">
    <property type="entry name" value="alpha/beta hydrolase"/>
    <property type="match status" value="1"/>
</dbReference>
<dbReference type="SUPFAM" id="SSF53474">
    <property type="entry name" value="alpha/beta-Hydrolases"/>
    <property type="match status" value="1"/>
</dbReference>
<dbReference type="EMBL" id="JACCBS010000001">
    <property type="protein sequence ID" value="NYE56796.1"/>
    <property type="molecule type" value="Genomic_DNA"/>
</dbReference>
<sequence length="308" mass="35431">MGSFNFLFKASDGQEIYCYRWFPDKEQKLRAIVYIAHGMAETAARYERFALALTKEGYLVFAHDHRGHGKTAKSIEEIGYLGPDGFNRMVQDMKELIDFVKNENPEFPIILFGHSMGSFLAQRYITLYGETLDGVILSGTSCGPGPIVNLGIFLAKKEVEKYGPKYRSVCLTKLSFGNYNKKFKPNRTEFDWLSRDAEEVDKYINDPYCGGVFTASFYYDFLRGLKETFRRENLAKIPKELPIFIFSGDMDPVGNMGRGVLKLIKTYEKLGLKNVAYKLYPGGRHEMLNEINREEVVRDIINWLNKLF</sequence>
<dbReference type="PANTHER" id="PTHR11614">
    <property type="entry name" value="PHOSPHOLIPASE-RELATED"/>
    <property type="match status" value="1"/>
</dbReference>
<dbReference type="Proteomes" id="UP000604066">
    <property type="component" value="Unassembled WGS sequence"/>
</dbReference>
<feature type="domain" description="Serine aminopeptidase S33" evidence="1">
    <location>
        <begin position="28"/>
        <end position="291"/>
    </location>
</feature>
<comment type="caution">
    <text evidence="2">The sequence shown here is derived from an EMBL/GenBank/DDBJ whole genome shotgun (WGS) entry which is preliminary data.</text>
</comment>
<organism evidence="2 3">
    <name type="scientific">Carboxydothermus ferrireducens DSM 11255</name>
    <dbReference type="NCBI Taxonomy" id="1119529"/>
    <lineage>
        <taxon>Bacteria</taxon>
        <taxon>Bacillati</taxon>
        <taxon>Bacillota</taxon>
        <taxon>Clostridia</taxon>
        <taxon>Thermoanaerobacterales</taxon>
        <taxon>Thermoanaerobacteraceae</taxon>
        <taxon>Carboxydothermus</taxon>
    </lineage>
</organism>
<dbReference type="GO" id="GO:0016787">
    <property type="term" value="F:hydrolase activity"/>
    <property type="evidence" value="ECO:0007669"/>
    <property type="project" value="UniProtKB-KW"/>
</dbReference>
<gene>
    <name evidence="2" type="ORF">HDG70_000502</name>
</gene>
<evidence type="ECO:0000313" key="3">
    <source>
        <dbReference type="Proteomes" id="UP000604066"/>
    </source>
</evidence>